<keyword evidence="10" id="KW-0238">DNA-binding</keyword>
<dbReference type="EC" id="3.6.1.72" evidence="3"/>
<dbReference type="GO" id="GO:0030983">
    <property type="term" value="F:mismatched DNA binding"/>
    <property type="evidence" value="ECO:0007669"/>
    <property type="project" value="TreeGrafter"/>
</dbReference>
<evidence type="ECO:0000313" key="21">
    <source>
        <dbReference type="EMBL" id="PVI02963.1"/>
    </source>
</evidence>
<comment type="catalytic activity">
    <reaction evidence="14">
        <text>a 5'-end adenosine-5'-diphospho-5'-2'-deoxyribonucleoside-DNA + H2O = a 5'-end 5'-phospho-2'-deoxyribonucleoside-DNA + AMP + 2 H(+)</text>
        <dbReference type="Rhea" id="RHEA:52128"/>
        <dbReference type="Rhea" id="RHEA-COMP:13180"/>
        <dbReference type="Rhea" id="RHEA-COMP:13181"/>
        <dbReference type="ChEBI" id="CHEBI:15377"/>
        <dbReference type="ChEBI" id="CHEBI:15378"/>
        <dbReference type="ChEBI" id="CHEBI:136412"/>
        <dbReference type="ChEBI" id="CHEBI:136413"/>
        <dbReference type="ChEBI" id="CHEBI:456215"/>
        <dbReference type="EC" id="3.6.1.71"/>
    </reaction>
</comment>
<dbReference type="GO" id="GO:0005737">
    <property type="term" value="C:cytoplasm"/>
    <property type="evidence" value="ECO:0007669"/>
    <property type="project" value="UniProtKB-SubCell"/>
</dbReference>
<evidence type="ECO:0000256" key="17">
    <source>
        <dbReference type="ARBA" id="ARBA00068941"/>
    </source>
</evidence>
<keyword evidence="12" id="KW-0539">Nucleus</keyword>
<reference evidence="21 22" key="1">
    <citation type="journal article" date="2018" name="Sci. Rep.">
        <title>Comparative genomics provides insights into the lifestyle and reveals functional heterogeneity of dark septate endophytic fungi.</title>
        <authorList>
            <person name="Knapp D.G."/>
            <person name="Nemeth J.B."/>
            <person name="Barry K."/>
            <person name="Hainaut M."/>
            <person name="Henrissat B."/>
            <person name="Johnson J."/>
            <person name="Kuo A."/>
            <person name="Lim J.H.P."/>
            <person name="Lipzen A."/>
            <person name="Nolan M."/>
            <person name="Ohm R.A."/>
            <person name="Tamas L."/>
            <person name="Grigoriev I.V."/>
            <person name="Spatafora J.W."/>
            <person name="Nagy L.G."/>
            <person name="Kovacs G.M."/>
        </authorList>
    </citation>
    <scope>NUCLEOTIDE SEQUENCE [LARGE SCALE GENOMIC DNA]</scope>
    <source>
        <strain evidence="21 22">DSE2036</strain>
    </source>
</reference>
<comment type="function">
    <text evidence="16">DNA-binding protein involved in single-strand DNA break repair, double-strand DNA break repair and base excision repair. Resolves abortive DNA ligation intermediates formed either at base excision sites, or when DNA ligases attempt to repair non-ligatable breaks induced by reactive oxygen species. Catalyzes the release of adenylate groups covalently linked to 5'-phosphate termini, resulting in the production of 5'-phosphate termini that can be efficiently rejoined. Likewise, catalyzes the release of 3'-linked guanosine (DNAppG) and inosine (DNAppI) from DNA, but has higher specific activity with 5'-linked adenosine (AppDNA).</text>
</comment>
<dbReference type="EC" id="3.6.1.71" evidence="4"/>
<dbReference type="Proteomes" id="UP000244855">
    <property type="component" value="Unassembled WGS sequence"/>
</dbReference>
<proteinExistence type="predicted"/>
<sequence length="257" mass="29628">MSASKKTKAATISAEDAPKQYKTYAHNFKEGLGIYIEHPERNPEGRVVEYDDDFVVINDKFPKASVHLLLLPRNPSIAKQHPLSYLSTEPTFLASVRARAEQVANLAAAELRRQYGSHSASDAPYQSALEDMMSAPSTVQPEQQNLTELPPGRDWRSEIQIGVHTHPSMSHMHVHIISREANSPWLKHKKHYLSFHTRFWVGLDEFPLVDEGRRRVEEVREWPGWDLVCWKCGRGFGNRFKEFKGHLEEEFEGWKRE</sequence>
<protein>
    <recommendedName>
        <fullName evidence="17">Aprataxin-like protein</fullName>
        <ecNumber evidence="4">3.6.1.71</ecNumber>
        <ecNumber evidence="3">3.6.1.72</ecNumber>
    </recommendedName>
    <alternativeName>
        <fullName evidence="18">Hit family protein 3</fullName>
    </alternativeName>
</protein>
<evidence type="ECO:0000256" key="8">
    <source>
        <dbReference type="ARBA" id="ARBA00022801"/>
    </source>
</evidence>
<evidence type="ECO:0000256" key="5">
    <source>
        <dbReference type="ARBA" id="ARBA00022490"/>
    </source>
</evidence>
<evidence type="ECO:0000313" key="22">
    <source>
        <dbReference type="Proteomes" id="UP000244855"/>
    </source>
</evidence>
<keyword evidence="7" id="KW-0227">DNA damage</keyword>
<organism evidence="21 22">
    <name type="scientific">Periconia macrospinosa</name>
    <dbReference type="NCBI Taxonomy" id="97972"/>
    <lineage>
        <taxon>Eukaryota</taxon>
        <taxon>Fungi</taxon>
        <taxon>Dikarya</taxon>
        <taxon>Ascomycota</taxon>
        <taxon>Pezizomycotina</taxon>
        <taxon>Dothideomycetes</taxon>
        <taxon>Pleosporomycetidae</taxon>
        <taxon>Pleosporales</taxon>
        <taxon>Massarineae</taxon>
        <taxon>Periconiaceae</taxon>
        <taxon>Periconia</taxon>
    </lineage>
</organism>
<evidence type="ECO:0000256" key="18">
    <source>
        <dbReference type="ARBA" id="ARBA00076243"/>
    </source>
</evidence>
<dbReference type="EMBL" id="KZ805337">
    <property type="protein sequence ID" value="PVI02963.1"/>
    <property type="molecule type" value="Genomic_DNA"/>
</dbReference>
<dbReference type="GO" id="GO:1990165">
    <property type="term" value="F:single-strand break-containing DNA binding"/>
    <property type="evidence" value="ECO:0007669"/>
    <property type="project" value="TreeGrafter"/>
</dbReference>
<evidence type="ECO:0000256" key="9">
    <source>
        <dbReference type="ARBA" id="ARBA00022833"/>
    </source>
</evidence>
<keyword evidence="8" id="KW-0378">Hydrolase</keyword>
<evidence type="ECO:0000256" key="6">
    <source>
        <dbReference type="ARBA" id="ARBA00022723"/>
    </source>
</evidence>
<keyword evidence="22" id="KW-1185">Reference proteome</keyword>
<evidence type="ECO:0000256" key="2">
    <source>
        <dbReference type="ARBA" id="ARBA00004496"/>
    </source>
</evidence>
<accession>A0A2V1DX87</accession>
<dbReference type="InterPro" id="IPR011146">
    <property type="entry name" value="HIT-like"/>
</dbReference>
<dbReference type="OrthoDB" id="3512845at2759"/>
<dbReference type="GO" id="GO:0003725">
    <property type="term" value="F:double-stranded RNA binding"/>
    <property type="evidence" value="ECO:0007669"/>
    <property type="project" value="TreeGrafter"/>
</dbReference>
<dbReference type="Gene3D" id="3.30.428.10">
    <property type="entry name" value="HIT-like"/>
    <property type="match status" value="1"/>
</dbReference>
<evidence type="ECO:0000256" key="16">
    <source>
        <dbReference type="ARBA" id="ARBA00059438"/>
    </source>
</evidence>
<dbReference type="GO" id="GO:0120108">
    <property type="term" value="F:DNA-3'-diphospho-5'-guanosine diphosphatase activity"/>
    <property type="evidence" value="ECO:0007669"/>
    <property type="project" value="UniProtKB-EC"/>
</dbReference>
<evidence type="ECO:0000256" key="7">
    <source>
        <dbReference type="ARBA" id="ARBA00022763"/>
    </source>
</evidence>
<dbReference type="SUPFAM" id="SSF54197">
    <property type="entry name" value="HIT-like"/>
    <property type="match status" value="1"/>
</dbReference>
<evidence type="ECO:0000256" key="1">
    <source>
        <dbReference type="ARBA" id="ARBA00004123"/>
    </source>
</evidence>
<evidence type="ECO:0000256" key="15">
    <source>
        <dbReference type="ARBA" id="ARBA00044713"/>
    </source>
</evidence>
<dbReference type="GO" id="GO:0033699">
    <property type="term" value="F:DNA 5'-adenosine monophosphate hydrolase activity"/>
    <property type="evidence" value="ECO:0007669"/>
    <property type="project" value="UniProtKB-EC"/>
</dbReference>
<feature type="domain" description="HIT" evidence="19">
    <location>
        <begin position="44"/>
        <end position="180"/>
    </location>
</feature>
<dbReference type="GO" id="GO:0046872">
    <property type="term" value="F:metal ion binding"/>
    <property type="evidence" value="ECO:0007669"/>
    <property type="project" value="UniProtKB-KW"/>
</dbReference>
<feature type="domain" description="Aprataxin C2HE/C2H2/C2HC zinc finger" evidence="20">
    <location>
        <begin position="197"/>
        <end position="252"/>
    </location>
</feature>
<name>A0A2V1DX87_9PLEO</name>
<keyword evidence="6" id="KW-0479">Metal-binding</keyword>
<dbReference type="Pfam" id="PF16278">
    <property type="entry name" value="zf-C2HE"/>
    <property type="match status" value="1"/>
</dbReference>
<evidence type="ECO:0000256" key="11">
    <source>
        <dbReference type="ARBA" id="ARBA00023204"/>
    </source>
</evidence>
<evidence type="ECO:0000256" key="4">
    <source>
        <dbReference type="ARBA" id="ARBA00012496"/>
    </source>
</evidence>
<dbReference type="AlphaFoldDB" id="A0A2V1DX87"/>
<evidence type="ECO:0000256" key="10">
    <source>
        <dbReference type="ARBA" id="ARBA00023125"/>
    </source>
</evidence>
<comment type="catalytic activity">
    <reaction evidence="13">
        <text>a 3'-end 2'-deoxyribonucleotide-3'-diphospho-5'-guanosine-DNA + H2O = a 3'-end 2'-deoxyribonucleotide 3'-phosphate-DNA + GMP + 2 H(+)</text>
        <dbReference type="Rhea" id="RHEA:52140"/>
        <dbReference type="Rhea" id="RHEA-COMP:13186"/>
        <dbReference type="Rhea" id="RHEA-COMP:13187"/>
        <dbReference type="ChEBI" id="CHEBI:15377"/>
        <dbReference type="ChEBI" id="CHEBI:15378"/>
        <dbReference type="ChEBI" id="CHEBI:58115"/>
        <dbReference type="ChEBI" id="CHEBI:136419"/>
        <dbReference type="ChEBI" id="CHEBI:136420"/>
        <dbReference type="EC" id="3.6.1.72"/>
    </reaction>
</comment>
<evidence type="ECO:0000256" key="13">
    <source>
        <dbReference type="ARBA" id="ARBA00024601"/>
    </source>
</evidence>
<comment type="subcellular location">
    <subcellularLocation>
        <location evidence="2">Cytoplasm</location>
    </subcellularLocation>
    <subcellularLocation>
        <location evidence="1">Nucleus</location>
    </subcellularLocation>
</comment>
<evidence type="ECO:0000256" key="12">
    <source>
        <dbReference type="ARBA" id="ARBA00023242"/>
    </source>
</evidence>
<evidence type="ECO:0000256" key="3">
    <source>
        <dbReference type="ARBA" id="ARBA00012495"/>
    </source>
</evidence>
<dbReference type="Pfam" id="PF01230">
    <property type="entry name" value="HIT"/>
    <property type="match status" value="1"/>
</dbReference>
<comment type="catalytic activity">
    <reaction evidence="15">
        <text>a 5'-end adenosine-5'-diphospho-5'-ribonucleoside-2'-deoxyribonucleotide-DNA + H2O = a 5'-end 5'-phospho-ribonucleoside-2'-deoxyribonucleotide-DNA + AMP + 2 H(+)</text>
        <dbReference type="Rhea" id="RHEA:52132"/>
        <dbReference type="Rhea" id="RHEA-COMP:13182"/>
        <dbReference type="Rhea" id="RHEA-COMP:13183"/>
        <dbReference type="ChEBI" id="CHEBI:15377"/>
        <dbReference type="ChEBI" id="CHEBI:15378"/>
        <dbReference type="ChEBI" id="CHEBI:136414"/>
        <dbReference type="ChEBI" id="CHEBI:136415"/>
        <dbReference type="ChEBI" id="CHEBI:456215"/>
        <dbReference type="EC" id="3.6.1.71"/>
    </reaction>
</comment>
<dbReference type="InterPro" id="IPR032566">
    <property type="entry name" value="Znf-C2HE"/>
</dbReference>
<dbReference type="PANTHER" id="PTHR12486:SF4">
    <property type="entry name" value="APRATAXIN"/>
    <property type="match status" value="1"/>
</dbReference>
<gene>
    <name evidence="21" type="ORF">DM02DRAFT_612604</name>
</gene>
<dbReference type="STRING" id="97972.A0A2V1DX87"/>
<dbReference type="GO" id="GO:0000012">
    <property type="term" value="P:single strand break repair"/>
    <property type="evidence" value="ECO:0007669"/>
    <property type="project" value="TreeGrafter"/>
</dbReference>
<dbReference type="GO" id="GO:0005634">
    <property type="term" value="C:nucleus"/>
    <property type="evidence" value="ECO:0007669"/>
    <property type="project" value="UniProtKB-SubCell"/>
</dbReference>
<evidence type="ECO:0000256" key="14">
    <source>
        <dbReference type="ARBA" id="ARBA00044639"/>
    </source>
</evidence>
<evidence type="ECO:0000259" key="20">
    <source>
        <dbReference type="Pfam" id="PF16278"/>
    </source>
</evidence>
<dbReference type="FunFam" id="3.30.428.10:FF:000017">
    <property type="entry name" value="Aprataxin-like protein"/>
    <property type="match status" value="1"/>
</dbReference>
<dbReference type="InterPro" id="IPR036265">
    <property type="entry name" value="HIT-like_sf"/>
</dbReference>
<keyword evidence="9" id="KW-0862">Zinc</keyword>
<dbReference type="PANTHER" id="PTHR12486">
    <property type="entry name" value="APRATAXIN-RELATED"/>
    <property type="match status" value="1"/>
</dbReference>
<keyword evidence="5" id="KW-0963">Cytoplasm</keyword>
<keyword evidence="11" id="KW-0234">DNA repair</keyword>
<dbReference type="GO" id="GO:0003697">
    <property type="term" value="F:single-stranded DNA binding"/>
    <property type="evidence" value="ECO:0007669"/>
    <property type="project" value="TreeGrafter"/>
</dbReference>
<evidence type="ECO:0000259" key="19">
    <source>
        <dbReference type="Pfam" id="PF01230"/>
    </source>
</evidence>